<feature type="domain" description="Thioredoxin" evidence="1">
    <location>
        <begin position="2"/>
        <end position="156"/>
    </location>
</feature>
<dbReference type="AlphaFoldDB" id="A0A381RY02"/>
<dbReference type="PANTHER" id="PTHR42852:SF17">
    <property type="entry name" value="THIOREDOXIN-LIKE PROTEIN HI_1115"/>
    <property type="match status" value="1"/>
</dbReference>
<dbReference type="PANTHER" id="PTHR42852">
    <property type="entry name" value="THIOL:DISULFIDE INTERCHANGE PROTEIN DSBE"/>
    <property type="match status" value="1"/>
</dbReference>
<dbReference type="Pfam" id="PF00578">
    <property type="entry name" value="AhpC-TSA"/>
    <property type="match status" value="1"/>
</dbReference>
<dbReference type="SUPFAM" id="SSF52833">
    <property type="entry name" value="Thioredoxin-like"/>
    <property type="match status" value="1"/>
</dbReference>
<dbReference type="InterPro" id="IPR036249">
    <property type="entry name" value="Thioredoxin-like_sf"/>
</dbReference>
<dbReference type="PROSITE" id="PS51352">
    <property type="entry name" value="THIOREDOXIN_2"/>
    <property type="match status" value="1"/>
</dbReference>
<evidence type="ECO:0000313" key="2">
    <source>
        <dbReference type="EMBL" id="SUZ94867.1"/>
    </source>
</evidence>
<dbReference type="GO" id="GO:0016209">
    <property type="term" value="F:antioxidant activity"/>
    <property type="evidence" value="ECO:0007669"/>
    <property type="project" value="InterPro"/>
</dbReference>
<dbReference type="CDD" id="cd02966">
    <property type="entry name" value="TlpA_like_family"/>
    <property type="match status" value="1"/>
</dbReference>
<organism evidence="2">
    <name type="scientific">marine metagenome</name>
    <dbReference type="NCBI Taxonomy" id="408172"/>
    <lineage>
        <taxon>unclassified sequences</taxon>
        <taxon>metagenomes</taxon>
        <taxon>ecological metagenomes</taxon>
    </lineage>
</organism>
<dbReference type="InterPro" id="IPR050553">
    <property type="entry name" value="Thioredoxin_ResA/DsbE_sf"/>
</dbReference>
<gene>
    <name evidence="2" type="ORF">METZ01_LOCUS47721</name>
</gene>
<dbReference type="GO" id="GO:0016491">
    <property type="term" value="F:oxidoreductase activity"/>
    <property type="evidence" value="ECO:0007669"/>
    <property type="project" value="InterPro"/>
</dbReference>
<proteinExistence type="predicted"/>
<accession>A0A381RY02</accession>
<protein>
    <recommendedName>
        <fullName evidence="1">Thioredoxin domain-containing protein</fullName>
    </recommendedName>
</protein>
<sequence>MFCTLWFCFAPTVNASEGLIPLDAVGLDSIIKEQNNIVLINFWATWCRPCLEEIPILMKLERELKESGFKLVPISLDEPESADILVNPFIQKWFPDFSSYLSVERDMDSMVSVVDTAWNEILPTSYLLNKNGTVVHRIQGSYSLEEFSTMILPLIE</sequence>
<dbReference type="Gene3D" id="3.40.30.10">
    <property type="entry name" value="Glutaredoxin"/>
    <property type="match status" value="1"/>
</dbReference>
<dbReference type="EMBL" id="UINC01002274">
    <property type="protein sequence ID" value="SUZ94867.1"/>
    <property type="molecule type" value="Genomic_DNA"/>
</dbReference>
<evidence type="ECO:0000259" key="1">
    <source>
        <dbReference type="PROSITE" id="PS51352"/>
    </source>
</evidence>
<reference evidence="2" key="1">
    <citation type="submission" date="2018-05" db="EMBL/GenBank/DDBJ databases">
        <authorList>
            <person name="Lanie J.A."/>
            <person name="Ng W.-L."/>
            <person name="Kazmierczak K.M."/>
            <person name="Andrzejewski T.M."/>
            <person name="Davidsen T.M."/>
            <person name="Wayne K.J."/>
            <person name="Tettelin H."/>
            <person name="Glass J.I."/>
            <person name="Rusch D."/>
            <person name="Podicherti R."/>
            <person name="Tsui H.-C.T."/>
            <person name="Winkler M.E."/>
        </authorList>
    </citation>
    <scope>NUCLEOTIDE SEQUENCE</scope>
</reference>
<dbReference type="InterPro" id="IPR013766">
    <property type="entry name" value="Thioredoxin_domain"/>
</dbReference>
<dbReference type="InterPro" id="IPR000866">
    <property type="entry name" value="AhpC/TSA"/>
</dbReference>
<name>A0A381RY02_9ZZZZ</name>